<keyword evidence="8 11" id="KW-0496">Mitochondrion</keyword>
<evidence type="ECO:0000259" key="14">
    <source>
        <dbReference type="PROSITE" id="PS50222"/>
    </source>
</evidence>
<feature type="compositionally biased region" description="Low complexity" evidence="12">
    <location>
        <begin position="124"/>
        <end position="148"/>
    </location>
</feature>
<gene>
    <name evidence="16" type="ORF">NliqN6_4250</name>
</gene>
<keyword evidence="9 13" id="KW-0472">Membrane</keyword>
<dbReference type="GO" id="GO:0043022">
    <property type="term" value="F:ribosome binding"/>
    <property type="evidence" value="ECO:0007669"/>
    <property type="project" value="InterPro"/>
</dbReference>
<evidence type="ECO:0000256" key="13">
    <source>
        <dbReference type="SAM" id="Phobius"/>
    </source>
</evidence>
<dbReference type="Pfam" id="PF07766">
    <property type="entry name" value="LETM1_RBD"/>
    <property type="match status" value="1"/>
</dbReference>
<keyword evidence="5 13" id="KW-0812">Transmembrane</keyword>
<dbReference type="InterPro" id="IPR002048">
    <property type="entry name" value="EF_hand_dom"/>
</dbReference>
<feature type="compositionally biased region" description="Basic and acidic residues" evidence="12">
    <location>
        <begin position="498"/>
        <end position="527"/>
    </location>
</feature>
<sequence length="726" mass="81435">MIPLRYAVHTAPTARTTAMQMHRLPAAARPAGIASRTPMPTTMSMPMARHVSVRSASTATVVRRTPRPTSVRAAHYASALSYTPLRASLATRANTLRILTLIPLQSLRFASSTPSSDKSDRSDAATTTTTTTTAVVDPSKPSSSSLPPATATEKDGSKTPQLPFRQRAWATIKKEAAHYWAGTKLLGKEIKISSKITRKVLNGGQLTRRERRQLRRTTTDLLRLIPFSVFLIVPFMELLLPVALKLFPNMLPSTFEGKLAADEKQRRLLRVRIEMAKFLQETISESGLKAEGVVNSEEFKEFFRKVRSTGESASSEDIIKVAKLFQDDFTLDNLSRPQLVSMCRYMNINAFGTDNFLKHQIRARLEKIRVDDMMIHAEGTESLSTKELQHACQSRGIRFHGVSPSRLRQELEQWIDLHYTHRISGVLLVLSKAFNFEQQSDGVFKSLEATLSSLPENLLNEAELSVSGDAASYKEKLEVLQQQQELIEDEAEQEQEENEARERARREKEEKEKSKREEEARKAREMLPADELNEPVAAESEVASSDGRMTKEQLGELAEALSILSAKSSIVKEKEELKQLMESNISSEEESKLHPEEQDSPQVSLNKRIRSMIKKIDNQLETYDERVGSSLNTIQCNGQGQIAVEDLKTAMKVIKHRPDDQTIDAVVKKLDVDQDGYVVLDHVVELTQDMGLGIVIDDDAKKLLNKGAEIKEAQPLKPRKEDILSD</sequence>
<evidence type="ECO:0000313" key="16">
    <source>
        <dbReference type="EMBL" id="GHJ87848.1"/>
    </source>
</evidence>
<dbReference type="GO" id="GO:0015297">
    <property type="term" value="F:antiporter activity"/>
    <property type="evidence" value="ECO:0007669"/>
    <property type="project" value="UniProtKB-KW"/>
</dbReference>
<dbReference type="PANTHER" id="PTHR14009">
    <property type="entry name" value="LEUCINE ZIPPER-EF-HAND CONTAINING TRANSMEMBRANE PROTEIN"/>
    <property type="match status" value="1"/>
</dbReference>
<dbReference type="PANTHER" id="PTHR14009:SF1">
    <property type="entry name" value="MITOCHONDRIAL PROTON_CALCIUM EXCHANGER PROTEIN"/>
    <property type="match status" value="1"/>
</dbReference>
<evidence type="ECO:0000256" key="10">
    <source>
        <dbReference type="ARBA" id="ARBA00031360"/>
    </source>
</evidence>
<feature type="domain" description="Letm1 RBD" evidence="15">
    <location>
        <begin position="267"/>
        <end position="456"/>
    </location>
</feature>
<keyword evidence="6" id="KW-0999">Mitochondrion inner membrane</keyword>
<dbReference type="InterPro" id="IPR044202">
    <property type="entry name" value="LETM1/MDM38-like"/>
</dbReference>
<evidence type="ECO:0000256" key="9">
    <source>
        <dbReference type="ARBA" id="ARBA00023136"/>
    </source>
</evidence>
<dbReference type="PROSITE" id="PS51758">
    <property type="entry name" value="LETM1_RBD"/>
    <property type="match status" value="1"/>
</dbReference>
<name>A0A8H3YG18_9TREE</name>
<keyword evidence="7 13" id="KW-1133">Transmembrane helix</keyword>
<evidence type="ECO:0000256" key="12">
    <source>
        <dbReference type="SAM" id="MobiDB-lite"/>
    </source>
</evidence>
<feature type="region of interest" description="Disordered" evidence="12">
    <location>
        <begin position="581"/>
        <end position="603"/>
    </location>
</feature>
<feature type="domain" description="EF-hand" evidence="14">
    <location>
        <begin position="658"/>
        <end position="693"/>
    </location>
</feature>
<evidence type="ECO:0000313" key="17">
    <source>
        <dbReference type="Proteomes" id="UP000620104"/>
    </source>
</evidence>
<dbReference type="PROSITE" id="PS50222">
    <property type="entry name" value="EF_HAND_2"/>
    <property type="match status" value="1"/>
</dbReference>
<evidence type="ECO:0000256" key="2">
    <source>
        <dbReference type="ARBA" id="ARBA00009584"/>
    </source>
</evidence>
<dbReference type="EMBL" id="BLZA01000023">
    <property type="protein sequence ID" value="GHJ87848.1"/>
    <property type="molecule type" value="Genomic_DNA"/>
</dbReference>
<keyword evidence="4" id="KW-0050">Antiport</keyword>
<evidence type="ECO:0000256" key="6">
    <source>
        <dbReference type="ARBA" id="ARBA00022792"/>
    </source>
</evidence>
<evidence type="ECO:0000256" key="3">
    <source>
        <dbReference type="ARBA" id="ARBA00020557"/>
    </source>
</evidence>
<proteinExistence type="inferred from homology"/>
<reference evidence="16" key="1">
    <citation type="submission" date="2020-07" db="EMBL/GenBank/DDBJ databases">
        <title>Draft Genome Sequence of a Deep-Sea Yeast, Naganishia (Cryptococcus) liquefaciens strain N6.</title>
        <authorList>
            <person name="Han Y.W."/>
            <person name="Kajitani R."/>
            <person name="Morimoto H."/>
            <person name="Parhat M."/>
            <person name="Tsubouchi H."/>
            <person name="Bakenova O."/>
            <person name="Ogata M."/>
            <person name="Argunhan B."/>
            <person name="Aoki R."/>
            <person name="Kajiwara S."/>
            <person name="Itoh T."/>
            <person name="Iwasaki H."/>
        </authorList>
    </citation>
    <scope>NUCLEOTIDE SEQUENCE</scope>
    <source>
        <strain evidence="16">N6</strain>
    </source>
</reference>
<evidence type="ECO:0000259" key="15">
    <source>
        <dbReference type="PROSITE" id="PS51758"/>
    </source>
</evidence>
<keyword evidence="4" id="KW-0813">Transport</keyword>
<feature type="region of interest" description="Disordered" evidence="12">
    <location>
        <begin position="489"/>
        <end position="548"/>
    </location>
</feature>
<evidence type="ECO:0000256" key="4">
    <source>
        <dbReference type="ARBA" id="ARBA00022449"/>
    </source>
</evidence>
<comment type="similarity">
    <text evidence="2">Belongs to the LETM1 family.</text>
</comment>
<keyword evidence="17" id="KW-1185">Reference proteome</keyword>
<comment type="caution">
    <text evidence="16">The sequence shown here is derived from an EMBL/GenBank/DDBJ whole genome shotgun (WGS) entry which is preliminary data.</text>
</comment>
<dbReference type="GO" id="GO:0005509">
    <property type="term" value="F:calcium ion binding"/>
    <property type="evidence" value="ECO:0007669"/>
    <property type="project" value="InterPro"/>
</dbReference>
<dbReference type="InterPro" id="IPR033122">
    <property type="entry name" value="LETM1-like_RBD"/>
</dbReference>
<dbReference type="GO" id="GO:0030003">
    <property type="term" value="P:intracellular monoatomic cation homeostasis"/>
    <property type="evidence" value="ECO:0007669"/>
    <property type="project" value="TreeGrafter"/>
</dbReference>
<accession>A0A8H3YG18</accession>
<organism evidence="16 17">
    <name type="scientific">Naganishia liquefaciens</name>
    <dbReference type="NCBI Taxonomy" id="104408"/>
    <lineage>
        <taxon>Eukaryota</taxon>
        <taxon>Fungi</taxon>
        <taxon>Dikarya</taxon>
        <taxon>Basidiomycota</taxon>
        <taxon>Agaricomycotina</taxon>
        <taxon>Tremellomycetes</taxon>
        <taxon>Filobasidiales</taxon>
        <taxon>Filobasidiaceae</taxon>
        <taxon>Naganishia</taxon>
    </lineage>
</organism>
<dbReference type="OrthoDB" id="275278at2759"/>
<dbReference type="Proteomes" id="UP000620104">
    <property type="component" value="Unassembled WGS sequence"/>
</dbReference>
<dbReference type="AlphaFoldDB" id="A0A8H3YG18"/>
<evidence type="ECO:0000256" key="11">
    <source>
        <dbReference type="PROSITE-ProRule" id="PRU01094"/>
    </source>
</evidence>
<dbReference type="SUPFAM" id="SSF47473">
    <property type="entry name" value="EF-hand"/>
    <property type="match status" value="1"/>
</dbReference>
<dbReference type="Gene3D" id="1.10.238.10">
    <property type="entry name" value="EF-hand"/>
    <property type="match status" value="1"/>
</dbReference>
<evidence type="ECO:0000256" key="5">
    <source>
        <dbReference type="ARBA" id="ARBA00022692"/>
    </source>
</evidence>
<comment type="subcellular location">
    <subcellularLocation>
        <location evidence="1">Mitochondrion inner membrane</location>
        <topology evidence="1">Single-pass membrane protein</topology>
    </subcellularLocation>
</comment>
<evidence type="ECO:0000256" key="1">
    <source>
        <dbReference type="ARBA" id="ARBA00004434"/>
    </source>
</evidence>
<feature type="region of interest" description="Disordered" evidence="12">
    <location>
        <begin position="110"/>
        <end position="160"/>
    </location>
</feature>
<evidence type="ECO:0000256" key="7">
    <source>
        <dbReference type="ARBA" id="ARBA00022989"/>
    </source>
</evidence>
<protein>
    <recommendedName>
        <fullName evidence="3">Mitochondrial proton/calcium exchanger protein</fullName>
    </recommendedName>
    <alternativeName>
        <fullName evidence="10">Leucine zipper-EF-hand-containing transmembrane protein 1</fullName>
    </alternativeName>
</protein>
<evidence type="ECO:0000256" key="8">
    <source>
        <dbReference type="ARBA" id="ARBA00023128"/>
    </source>
</evidence>
<dbReference type="InterPro" id="IPR011992">
    <property type="entry name" value="EF-hand-dom_pair"/>
</dbReference>
<feature type="transmembrane region" description="Helical" evidence="13">
    <location>
        <begin position="221"/>
        <end position="244"/>
    </location>
</feature>
<dbReference type="GO" id="GO:0005743">
    <property type="term" value="C:mitochondrial inner membrane"/>
    <property type="evidence" value="ECO:0007669"/>
    <property type="project" value="UniProtKB-SubCell"/>
</dbReference>